<evidence type="ECO:0000313" key="7">
    <source>
        <dbReference type="EMBL" id="GAB0057804.1"/>
    </source>
</evidence>
<dbReference type="Proteomes" id="UP001628193">
    <property type="component" value="Unassembled WGS sequence"/>
</dbReference>
<gene>
    <name evidence="7" type="ORF">SIID45300_02136</name>
</gene>
<evidence type="ECO:0000256" key="1">
    <source>
        <dbReference type="ARBA" id="ARBA00004141"/>
    </source>
</evidence>
<proteinExistence type="inferred from homology"/>
<feature type="transmembrane region" description="Helical" evidence="6">
    <location>
        <begin position="92"/>
        <end position="109"/>
    </location>
</feature>
<dbReference type="EMBL" id="BAAFGK010000004">
    <property type="protein sequence ID" value="GAB0057804.1"/>
    <property type="molecule type" value="Genomic_DNA"/>
</dbReference>
<feature type="transmembrane region" description="Helical" evidence="6">
    <location>
        <begin position="146"/>
        <end position="169"/>
    </location>
</feature>
<name>A0ABQ0CA85_9PROT</name>
<evidence type="ECO:0000256" key="5">
    <source>
        <dbReference type="ARBA" id="ARBA00023136"/>
    </source>
</evidence>
<sequence>MSFQNHDQSPHVACAAGDGVNAAGDGMGAAGDGMSAAGDGMGAAGDGMSAAGRLIFLGSLNALLAVALGAFGKHALMASLSQAAMETWRTGAYYHLIHGVGLVLAGVVAERAPQPRRAIRAGWLLMAGIAIFSGSLYLLALTQIRVLGALTPLGGFCFLSGWLFLAWSVKPRRG</sequence>
<dbReference type="Pfam" id="PF04241">
    <property type="entry name" value="DUF423"/>
    <property type="match status" value="1"/>
</dbReference>
<evidence type="ECO:0008006" key="9">
    <source>
        <dbReference type="Google" id="ProtNLM"/>
    </source>
</evidence>
<accession>A0ABQ0CA85</accession>
<feature type="transmembrane region" description="Helical" evidence="6">
    <location>
        <begin position="121"/>
        <end position="140"/>
    </location>
</feature>
<dbReference type="PANTHER" id="PTHR43461">
    <property type="entry name" value="TRANSMEMBRANE PROTEIN 256"/>
    <property type="match status" value="1"/>
</dbReference>
<dbReference type="InterPro" id="IPR006696">
    <property type="entry name" value="DUF423"/>
</dbReference>
<keyword evidence="5 6" id="KW-0472">Membrane</keyword>
<evidence type="ECO:0000313" key="8">
    <source>
        <dbReference type="Proteomes" id="UP001628193"/>
    </source>
</evidence>
<evidence type="ECO:0000256" key="6">
    <source>
        <dbReference type="SAM" id="Phobius"/>
    </source>
</evidence>
<feature type="transmembrane region" description="Helical" evidence="6">
    <location>
        <begin position="54"/>
        <end position="72"/>
    </location>
</feature>
<evidence type="ECO:0000256" key="2">
    <source>
        <dbReference type="ARBA" id="ARBA00009694"/>
    </source>
</evidence>
<dbReference type="RefSeq" id="WP_420905493.1">
    <property type="nucleotide sequence ID" value="NZ_BAAFGK010000004.1"/>
</dbReference>
<protein>
    <recommendedName>
        <fullName evidence="9">DUF423 domain-containing protein</fullName>
    </recommendedName>
</protein>
<evidence type="ECO:0000256" key="3">
    <source>
        <dbReference type="ARBA" id="ARBA00022692"/>
    </source>
</evidence>
<keyword evidence="3 6" id="KW-0812">Transmembrane</keyword>
<keyword evidence="8" id="KW-1185">Reference proteome</keyword>
<comment type="subcellular location">
    <subcellularLocation>
        <location evidence="1">Membrane</location>
        <topology evidence="1">Multi-pass membrane protein</topology>
    </subcellularLocation>
</comment>
<evidence type="ECO:0000256" key="4">
    <source>
        <dbReference type="ARBA" id="ARBA00022989"/>
    </source>
</evidence>
<reference evidence="7 8" key="1">
    <citation type="submission" date="2024-09" db="EMBL/GenBank/DDBJ databases">
        <title>Draft genome sequence of Candidatus Magnetaquicoccaceae bacterium FCR-1.</title>
        <authorList>
            <person name="Shimoshige H."/>
            <person name="Shimamura S."/>
            <person name="Taoka A."/>
            <person name="Kobayashi H."/>
            <person name="Maekawa T."/>
        </authorList>
    </citation>
    <scope>NUCLEOTIDE SEQUENCE [LARGE SCALE GENOMIC DNA]</scope>
    <source>
        <strain evidence="7 8">FCR-1</strain>
    </source>
</reference>
<organism evidence="7 8">
    <name type="scientific">Candidatus Magnetaquiglobus chichijimensis</name>
    <dbReference type="NCBI Taxonomy" id="3141448"/>
    <lineage>
        <taxon>Bacteria</taxon>
        <taxon>Pseudomonadati</taxon>
        <taxon>Pseudomonadota</taxon>
        <taxon>Magnetococcia</taxon>
        <taxon>Magnetococcales</taxon>
        <taxon>Candidatus Magnetaquicoccaceae</taxon>
        <taxon>Candidatus Magnetaquiglobus</taxon>
    </lineage>
</organism>
<comment type="similarity">
    <text evidence="2">Belongs to the UPF0382 family.</text>
</comment>
<comment type="caution">
    <text evidence="7">The sequence shown here is derived from an EMBL/GenBank/DDBJ whole genome shotgun (WGS) entry which is preliminary data.</text>
</comment>
<keyword evidence="4 6" id="KW-1133">Transmembrane helix</keyword>
<dbReference type="PANTHER" id="PTHR43461:SF1">
    <property type="entry name" value="TRANSMEMBRANE PROTEIN 256"/>
    <property type="match status" value="1"/>
</dbReference>